<feature type="non-terminal residue" evidence="2">
    <location>
        <position position="1"/>
    </location>
</feature>
<dbReference type="RefSeq" id="WP_254102706.1">
    <property type="nucleotide sequence ID" value="NZ_JANATA010000191.1"/>
</dbReference>
<dbReference type="EMBL" id="JANATA010000191">
    <property type="protein sequence ID" value="MCP3429901.1"/>
    <property type="molecule type" value="Genomic_DNA"/>
</dbReference>
<organism evidence="2 3">
    <name type="scientific">Opacimonas viscosa</name>
    <dbReference type="NCBI Taxonomy" id="2961944"/>
    <lineage>
        <taxon>Bacteria</taxon>
        <taxon>Pseudomonadati</taxon>
        <taxon>Pseudomonadota</taxon>
        <taxon>Gammaproteobacteria</taxon>
        <taxon>Alteromonadales</taxon>
        <taxon>Alteromonadaceae</taxon>
        <taxon>Opacimonas</taxon>
    </lineage>
</organism>
<dbReference type="Gene3D" id="2.60.40.10">
    <property type="entry name" value="Immunoglobulins"/>
    <property type="match status" value="1"/>
</dbReference>
<comment type="caution">
    <text evidence="2">The sequence shown here is derived from an EMBL/GenBank/DDBJ whole genome shotgun (WGS) entry which is preliminary data.</text>
</comment>
<evidence type="ECO:0000256" key="1">
    <source>
        <dbReference type="SAM" id="MobiDB-lite"/>
    </source>
</evidence>
<dbReference type="AlphaFoldDB" id="A0AA41X3W6"/>
<evidence type="ECO:0000313" key="3">
    <source>
        <dbReference type="Proteomes" id="UP001165413"/>
    </source>
</evidence>
<evidence type="ECO:0000313" key="2">
    <source>
        <dbReference type="EMBL" id="MCP3429901.1"/>
    </source>
</evidence>
<keyword evidence="3" id="KW-1185">Reference proteome</keyword>
<dbReference type="InterPro" id="IPR013783">
    <property type="entry name" value="Ig-like_fold"/>
</dbReference>
<dbReference type="Proteomes" id="UP001165413">
    <property type="component" value="Unassembled WGS sequence"/>
</dbReference>
<reference evidence="2" key="1">
    <citation type="submission" date="2022-07" db="EMBL/GenBank/DDBJ databases">
        <title>Characterization of the Novel Bacterium Alteromonas immobilis LMIT006 and Alteromonas gregis LMIT007.</title>
        <authorList>
            <person name="Lin X."/>
        </authorList>
    </citation>
    <scope>NUCLEOTIDE SEQUENCE</scope>
    <source>
        <strain evidence="2">LMIT007</strain>
    </source>
</reference>
<feature type="non-terminal residue" evidence="2">
    <location>
        <position position="87"/>
    </location>
</feature>
<feature type="region of interest" description="Disordered" evidence="1">
    <location>
        <begin position="65"/>
        <end position="87"/>
    </location>
</feature>
<sequence length="87" mass="8807">LNGDVDVVITVPGETEVGDTLTVTNPDGTTTDYPVTQDIIDNGLPLTYPAPAEGEDITVSATITDAAGNTSPKGEDTATIDTTATNA</sequence>
<name>A0AA41X3W6_9ALTE</name>
<protein>
    <recommendedName>
        <fullName evidence="4">Bacterial Ig-like domain-containing protein</fullName>
    </recommendedName>
</protein>
<accession>A0AA41X3W6</accession>
<feature type="compositionally biased region" description="Low complexity" evidence="1">
    <location>
        <begin position="77"/>
        <end position="87"/>
    </location>
</feature>
<evidence type="ECO:0008006" key="4">
    <source>
        <dbReference type="Google" id="ProtNLM"/>
    </source>
</evidence>
<gene>
    <name evidence="2" type="ORF">NLF92_13250</name>
</gene>
<proteinExistence type="predicted"/>